<protein>
    <submittedName>
        <fullName evidence="5">Laminin subunit alpha-2</fullName>
    </submittedName>
</protein>
<evidence type="ECO:0000259" key="3">
    <source>
        <dbReference type="Pfam" id="PF06008"/>
    </source>
</evidence>
<accession>A0ABM3CYJ0</accession>
<sequence length="240" mass="26939">MHQEIETMVAELRKHQLGGKNHISEEELGLAEALYQKVKRLFGDPHQATEDLKAEVTEMGDHRAKLDEAQALLKDAQGKSREAGALSGQNQRNLTALERKRDSLSSVKKGTEDVLEDILAEANGLSDNINKEIEDLEEMEHELGSLHEHLDYRVSRLTKGLSDNTLTDLLQDAKNHAAQLNESSASWTASWRKPRTCPLTPRQHSTATSRTSSRRLTKRQSRPGHAGQRPFSWPQDLKAL</sequence>
<feature type="coiled-coil region" evidence="1">
    <location>
        <begin position="115"/>
        <end position="149"/>
    </location>
</feature>
<feature type="region of interest" description="Disordered" evidence="2">
    <location>
        <begin position="75"/>
        <end position="103"/>
    </location>
</feature>
<proteinExistence type="predicted"/>
<keyword evidence="1" id="KW-0175">Coiled coil</keyword>
<dbReference type="Proteomes" id="UP001652741">
    <property type="component" value="Chromosome ssa15"/>
</dbReference>
<organism evidence="4 5">
    <name type="scientific">Salmo salar</name>
    <name type="common">Atlantic salmon</name>
    <dbReference type="NCBI Taxonomy" id="8030"/>
    <lineage>
        <taxon>Eukaryota</taxon>
        <taxon>Metazoa</taxon>
        <taxon>Chordata</taxon>
        <taxon>Craniata</taxon>
        <taxon>Vertebrata</taxon>
        <taxon>Euteleostomi</taxon>
        <taxon>Actinopterygii</taxon>
        <taxon>Neopterygii</taxon>
        <taxon>Teleostei</taxon>
        <taxon>Protacanthopterygii</taxon>
        <taxon>Salmoniformes</taxon>
        <taxon>Salmonidae</taxon>
        <taxon>Salmoninae</taxon>
        <taxon>Salmo</taxon>
    </lineage>
</organism>
<evidence type="ECO:0000313" key="4">
    <source>
        <dbReference type="Proteomes" id="UP001652741"/>
    </source>
</evidence>
<feature type="region of interest" description="Disordered" evidence="2">
    <location>
        <begin position="181"/>
        <end position="240"/>
    </location>
</feature>
<dbReference type="InterPro" id="IPR009254">
    <property type="entry name" value="Laminin_aI"/>
</dbReference>
<dbReference type="RefSeq" id="XP_045551622.1">
    <property type="nucleotide sequence ID" value="XM_045695666.1"/>
</dbReference>
<reference evidence="5" key="1">
    <citation type="submission" date="2025-08" db="UniProtKB">
        <authorList>
            <consortium name="RefSeq"/>
        </authorList>
    </citation>
    <scope>IDENTIFICATION</scope>
</reference>
<dbReference type="GeneID" id="106571517"/>
<evidence type="ECO:0000256" key="1">
    <source>
        <dbReference type="SAM" id="Coils"/>
    </source>
</evidence>
<evidence type="ECO:0000256" key="2">
    <source>
        <dbReference type="SAM" id="MobiDB-lite"/>
    </source>
</evidence>
<feature type="domain" description="Laminin alpha" evidence="3">
    <location>
        <begin position="1"/>
        <end position="131"/>
    </location>
</feature>
<dbReference type="Pfam" id="PF06008">
    <property type="entry name" value="Laminin_I"/>
    <property type="match status" value="1"/>
</dbReference>
<gene>
    <name evidence="5" type="primary">LOC106571517</name>
</gene>
<keyword evidence="4" id="KW-1185">Reference proteome</keyword>
<feature type="compositionally biased region" description="Basic residues" evidence="2">
    <location>
        <begin position="212"/>
        <end position="222"/>
    </location>
</feature>
<evidence type="ECO:0000313" key="5">
    <source>
        <dbReference type="RefSeq" id="XP_045551622.1"/>
    </source>
</evidence>
<name>A0ABM3CYJ0_SALSA</name>